<sequence length="1001" mass="111947">MSFDSRQRYIVLACLAYVCLALAWIFLSDQWLAAIMDLTDVVWLSSAKGVFFVLVSGLGFYFVLQGVPAASGEKTGYFSLSHILAGQRLPGWLAYALALVLIVTVQIIYVRIMDVFDHAPLLVLFMLPVILSALLGGLGPGLTATFAAAGVTAYNMQPAGYFAIGSVFNVFHWCLLIVNGLTVSLIGEAMHLARLQEVGRRRQLEETSLELGASEAQFRRLFQEAPVAMALVDRAGGIPAQNARFESLFGYSRAELNSLADWWPRAYPDPAYREQVKADWGVALRRPANNAVNAQGREYRVTCKDGSERLVRIYSISLLDGVLFTFLDITESHRAEQRLRLWTESFERAQVGLVISDARNNTVSAVNPAFAQQRGYGCAEMTGLPVARLFPPERQDDIRHLLQTLTEKPHVVFETEHVRKDGSRFPVLIDVSVLRDPQQSPLNRVAFVIDLTERKRAEQALAAVQAHSNLQQARARLAILNQMQDANAARLRAEAALAALKESESRIKLFIDYAPASLAMFDRGMRYLAFSRRWLDDYRLGDRELFGLCHYDVFPDIGESWKAIHRRGMAGEIVRADEDRFVREDGREQWLRWEVRPWYLDGGEVGGIVIFSEDITARLAAKQALRNSEARMRALIGTIPDLICLKDLSGVYLLCNPVLERLVGMKEADIIGHTDYDLFDTEQADFFRGNDRLALEAAAPVINEEWLTFAGDGYRGLFQTVKTPVSDADGQVIGILAIARDITLLRQAEENLRAINANLEVRVAERTAELEALNQSLESFVYSVSHDLKAPLRGIEGYSQLLREDYGQALDDDGRFFIANIRTGVERMGELIDDLLAYSRMERRKLDSLTLDLAVLVDQAIKEKADAIAASGAEIVTDLPSVRVRADANGLSLVMRNLLENALKFSAKAERPRIDIGFRLEEERVVVRIADNGIGFDMLYHERIFEIFQRLHRLEDYPGTGIGLALVKKAVQRMGGDVWAESAPGQGARFYVQLPVAKPDK</sequence>
<feature type="domain" description="PAS" evidence="16">
    <location>
        <begin position="338"/>
        <end position="409"/>
    </location>
</feature>
<dbReference type="Proteomes" id="UP001524586">
    <property type="component" value="Unassembled WGS sequence"/>
</dbReference>
<dbReference type="CDD" id="cd00130">
    <property type="entry name" value="PAS"/>
    <property type="match status" value="4"/>
</dbReference>
<dbReference type="InterPro" id="IPR052162">
    <property type="entry name" value="Sensor_kinase/Photoreceptor"/>
</dbReference>
<evidence type="ECO:0000259" key="16">
    <source>
        <dbReference type="PROSITE" id="PS50112"/>
    </source>
</evidence>
<keyword evidence="19" id="KW-1185">Reference proteome</keyword>
<dbReference type="SMART" id="SM00086">
    <property type="entry name" value="PAC"/>
    <property type="match status" value="4"/>
</dbReference>
<dbReference type="SUPFAM" id="SSF55874">
    <property type="entry name" value="ATPase domain of HSP90 chaperone/DNA topoisomerase II/histidine kinase"/>
    <property type="match status" value="1"/>
</dbReference>
<comment type="catalytic activity">
    <reaction evidence="1">
        <text>ATP + protein L-histidine = ADP + protein N-phospho-L-histidine.</text>
        <dbReference type="EC" id="2.7.13.3"/>
    </reaction>
</comment>
<dbReference type="InterPro" id="IPR005467">
    <property type="entry name" value="His_kinase_dom"/>
</dbReference>
<feature type="transmembrane region" description="Helical" evidence="14">
    <location>
        <begin position="124"/>
        <end position="149"/>
    </location>
</feature>
<feature type="transmembrane region" description="Helical" evidence="14">
    <location>
        <begin position="161"/>
        <end position="186"/>
    </location>
</feature>
<dbReference type="InterPro" id="IPR038318">
    <property type="entry name" value="KdpD_sf"/>
</dbReference>
<dbReference type="SMART" id="SM00388">
    <property type="entry name" value="HisKA"/>
    <property type="match status" value="1"/>
</dbReference>
<feature type="domain" description="PAC" evidence="17">
    <location>
        <begin position="702"/>
        <end position="754"/>
    </location>
</feature>
<dbReference type="SUPFAM" id="SSF55785">
    <property type="entry name" value="PYP-like sensor domain (PAS domain)"/>
    <property type="match status" value="4"/>
</dbReference>
<evidence type="ECO:0000313" key="18">
    <source>
        <dbReference type="EMBL" id="MCQ8127887.1"/>
    </source>
</evidence>
<dbReference type="SMART" id="SM00387">
    <property type="entry name" value="HATPase_c"/>
    <property type="match status" value="1"/>
</dbReference>
<dbReference type="Pfam" id="PF08448">
    <property type="entry name" value="PAS_4"/>
    <property type="match status" value="2"/>
</dbReference>
<dbReference type="InterPro" id="IPR003661">
    <property type="entry name" value="HisK_dim/P_dom"/>
</dbReference>
<evidence type="ECO:0000256" key="3">
    <source>
        <dbReference type="ARBA" id="ARBA00012438"/>
    </source>
</evidence>
<dbReference type="RefSeq" id="WP_256614246.1">
    <property type="nucleotide sequence ID" value="NZ_JANIBK010000018.1"/>
</dbReference>
<feature type="domain" description="PAC" evidence="17">
    <location>
        <begin position="575"/>
        <end position="627"/>
    </location>
</feature>
<dbReference type="InterPro" id="IPR025201">
    <property type="entry name" value="KdpD_TM"/>
</dbReference>
<dbReference type="Pfam" id="PF13188">
    <property type="entry name" value="PAS_8"/>
    <property type="match status" value="1"/>
</dbReference>
<keyword evidence="11" id="KW-0902">Two-component regulatory system</keyword>
<proteinExistence type="predicted"/>
<gene>
    <name evidence="18" type="ORF">NP596_05375</name>
</gene>
<dbReference type="PANTHER" id="PTHR43304">
    <property type="entry name" value="PHYTOCHROME-LIKE PROTEIN CPH1"/>
    <property type="match status" value="1"/>
</dbReference>
<dbReference type="SUPFAM" id="SSF47384">
    <property type="entry name" value="Homodimeric domain of signal transducing histidine kinase"/>
    <property type="match status" value="1"/>
</dbReference>
<evidence type="ECO:0000256" key="13">
    <source>
        <dbReference type="SAM" id="Coils"/>
    </source>
</evidence>
<dbReference type="Pfam" id="PF13493">
    <property type="entry name" value="DUF4118"/>
    <property type="match status" value="1"/>
</dbReference>
<evidence type="ECO:0000256" key="11">
    <source>
        <dbReference type="ARBA" id="ARBA00023012"/>
    </source>
</evidence>
<dbReference type="PANTHER" id="PTHR43304:SF1">
    <property type="entry name" value="PAC DOMAIN-CONTAINING PROTEIN"/>
    <property type="match status" value="1"/>
</dbReference>
<keyword evidence="5" id="KW-0808">Transferase</keyword>
<keyword evidence="12 14" id="KW-0472">Membrane</keyword>
<dbReference type="InterPro" id="IPR036890">
    <property type="entry name" value="HATPase_C_sf"/>
</dbReference>
<dbReference type="PROSITE" id="PS50109">
    <property type="entry name" value="HIS_KIN"/>
    <property type="match status" value="1"/>
</dbReference>
<dbReference type="CDD" id="cd00082">
    <property type="entry name" value="HisKA"/>
    <property type="match status" value="1"/>
</dbReference>
<dbReference type="EC" id="2.7.13.3" evidence="3"/>
<evidence type="ECO:0000256" key="8">
    <source>
        <dbReference type="ARBA" id="ARBA00022777"/>
    </source>
</evidence>
<evidence type="ECO:0000259" key="15">
    <source>
        <dbReference type="PROSITE" id="PS50109"/>
    </source>
</evidence>
<dbReference type="InterPro" id="IPR000700">
    <property type="entry name" value="PAS-assoc_C"/>
</dbReference>
<dbReference type="InterPro" id="IPR013656">
    <property type="entry name" value="PAS_4"/>
</dbReference>
<evidence type="ECO:0000256" key="12">
    <source>
        <dbReference type="ARBA" id="ARBA00023136"/>
    </source>
</evidence>
<keyword evidence="7" id="KW-0547">Nucleotide-binding</keyword>
<dbReference type="Pfam" id="PF13426">
    <property type="entry name" value="PAS_9"/>
    <property type="match status" value="1"/>
</dbReference>
<keyword evidence="8" id="KW-0418">Kinase</keyword>
<reference evidence="18 19" key="1">
    <citation type="submission" date="2022-07" db="EMBL/GenBank/DDBJ databases">
        <title>Methylomonas rivi sp. nov., Methylomonas rosea sp. nov., Methylomonas aureus sp. nov. and Methylomonas subterranea sp. nov., four novel methanotrophs isolated from a freshwater creek and the deep terrestrial subsurface.</title>
        <authorList>
            <person name="Abin C."/>
            <person name="Sankaranarayanan K."/>
            <person name="Garner C."/>
            <person name="Sindelar R."/>
            <person name="Kotary K."/>
            <person name="Garner R."/>
            <person name="Barclay S."/>
            <person name="Lawson P."/>
            <person name="Krumholz L."/>
        </authorList>
    </citation>
    <scope>NUCLEOTIDE SEQUENCE [LARGE SCALE GENOMIC DNA]</scope>
    <source>
        <strain evidence="18 19">WSC-6</strain>
    </source>
</reference>
<evidence type="ECO:0000256" key="5">
    <source>
        <dbReference type="ARBA" id="ARBA00022679"/>
    </source>
</evidence>
<dbReference type="PRINTS" id="PR00344">
    <property type="entry name" value="BCTRLSENSOR"/>
</dbReference>
<feature type="transmembrane region" description="Helical" evidence="14">
    <location>
        <begin position="9"/>
        <end position="27"/>
    </location>
</feature>
<dbReference type="Gene3D" id="1.20.120.620">
    <property type="entry name" value="Backbone structure of the membrane domain of e. Coli histidine kinase receptor kdpd"/>
    <property type="match status" value="1"/>
</dbReference>
<evidence type="ECO:0000256" key="10">
    <source>
        <dbReference type="ARBA" id="ARBA00022989"/>
    </source>
</evidence>
<dbReference type="InterPro" id="IPR003594">
    <property type="entry name" value="HATPase_dom"/>
</dbReference>
<accession>A0ABT1U249</accession>
<evidence type="ECO:0000256" key="9">
    <source>
        <dbReference type="ARBA" id="ARBA00022840"/>
    </source>
</evidence>
<evidence type="ECO:0000256" key="1">
    <source>
        <dbReference type="ARBA" id="ARBA00000085"/>
    </source>
</evidence>
<dbReference type="InterPro" id="IPR001610">
    <property type="entry name" value="PAC"/>
</dbReference>
<keyword evidence="4" id="KW-0597">Phosphoprotein</keyword>
<dbReference type="Pfam" id="PF00512">
    <property type="entry name" value="HisKA"/>
    <property type="match status" value="1"/>
</dbReference>
<dbReference type="Gene3D" id="1.10.287.130">
    <property type="match status" value="1"/>
</dbReference>
<name>A0ABT1U249_9GAMM</name>
<evidence type="ECO:0000259" key="17">
    <source>
        <dbReference type="PROSITE" id="PS50113"/>
    </source>
</evidence>
<dbReference type="InterPro" id="IPR036097">
    <property type="entry name" value="HisK_dim/P_sf"/>
</dbReference>
<feature type="domain" description="PAS" evidence="16">
    <location>
        <begin position="628"/>
        <end position="698"/>
    </location>
</feature>
<organism evidence="18 19">
    <name type="scientific">Methylomonas rivi</name>
    <dbReference type="NCBI Taxonomy" id="2952226"/>
    <lineage>
        <taxon>Bacteria</taxon>
        <taxon>Pseudomonadati</taxon>
        <taxon>Pseudomonadota</taxon>
        <taxon>Gammaproteobacteria</taxon>
        <taxon>Methylococcales</taxon>
        <taxon>Methylococcaceae</taxon>
        <taxon>Methylomonas</taxon>
    </lineage>
</organism>
<keyword evidence="10 14" id="KW-1133">Transmembrane helix</keyword>
<dbReference type="SMART" id="SM00091">
    <property type="entry name" value="PAS"/>
    <property type="match status" value="3"/>
</dbReference>
<feature type="transmembrane region" description="Helical" evidence="14">
    <location>
        <begin position="92"/>
        <end position="112"/>
    </location>
</feature>
<evidence type="ECO:0000256" key="4">
    <source>
        <dbReference type="ARBA" id="ARBA00022553"/>
    </source>
</evidence>
<keyword evidence="13" id="KW-0175">Coiled coil</keyword>
<dbReference type="PROSITE" id="PS50113">
    <property type="entry name" value="PAC"/>
    <property type="match status" value="3"/>
</dbReference>
<dbReference type="Gene3D" id="3.30.450.20">
    <property type="entry name" value="PAS domain"/>
    <property type="match status" value="4"/>
</dbReference>
<feature type="domain" description="PAS" evidence="16">
    <location>
        <begin position="214"/>
        <end position="256"/>
    </location>
</feature>
<keyword evidence="6 14" id="KW-0812">Transmembrane</keyword>
<evidence type="ECO:0000256" key="14">
    <source>
        <dbReference type="SAM" id="Phobius"/>
    </source>
</evidence>
<dbReference type="Gene3D" id="3.30.565.10">
    <property type="entry name" value="Histidine kinase-like ATPase, C-terminal domain"/>
    <property type="match status" value="1"/>
</dbReference>
<keyword evidence="9" id="KW-0067">ATP-binding</keyword>
<evidence type="ECO:0000256" key="2">
    <source>
        <dbReference type="ARBA" id="ARBA00004141"/>
    </source>
</evidence>
<dbReference type="EMBL" id="JANIBK010000018">
    <property type="protein sequence ID" value="MCQ8127887.1"/>
    <property type="molecule type" value="Genomic_DNA"/>
</dbReference>
<evidence type="ECO:0000256" key="7">
    <source>
        <dbReference type="ARBA" id="ARBA00022741"/>
    </source>
</evidence>
<dbReference type="NCBIfam" id="TIGR00229">
    <property type="entry name" value="sensory_box"/>
    <property type="match status" value="4"/>
</dbReference>
<feature type="coiled-coil region" evidence="13">
    <location>
        <begin position="745"/>
        <end position="776"/>
    </location>
</feature>
<dbReference type="InterPro" id="IPR035965">
    <property type="entry name" value="PAS-like_dom_sf"/>
</dbReference>
<dbReference type="Pfam" id="PF02518">
    <property type="entry name" value="HATPase_c"/>
    <property type="match status" value="1"/>
</dbReference>
<dbReference type="InterPro" id="IPR000014">
    <property type="entry name" value="PAS"/>
</dbReference>
<dbReference type="InterPro" id="IPR004358">
    <property type="entry name" value="Sig_transdc_His_kin-like_C"/>
</dbReference>
<evidence type="ECO:0000313" key="19">
    <source>
        <dbReference type="Proteomes" id="UP001524586"/>
    </source>
</evidence>
<dbReference type="PROSITE" id="PS50112">
    <property type="entry name" value="PAS"/>
    <property type="match status" value="3"/>
</dbReference>
<feature type="transmembrane region" description="Helical" evidence="14">
    <location>
        <begin position="47"/>
        <end position="71"/>
    </location>
</feature>
<comment type="caution">
    <text evidence="18">The sequence shown here is derived from an EMBL/GenBank/DDBJ whole genome shotgun (WGS) entry which is preliminary data.</text>
</comment>
<feature type="domain" description="PAC" evidence="17">
    <location>
        <begin position="411"/>
        <end position="463"/>
    </location>
</feature>
<comment type="subcellular location">
    <subcellularLocation>
        <location evidence="2">Membrane</location>
        <topology evidence="2">Multi-pass membrane protein</topology>
    </subcellularLocation>
</comment>
<protein>
    <recommendedName>
        <fullName evidence="3">histidine kinase</fullName>
        <ecNumber evidence="3">2.7.13.3</ecNumber>
    </recommendedName>
</protein>
<feature type="domain" description="Histidine kinase" evidence="15">
    <location>
        <begin position="783"/>
        <end position="998"/>
    </location>
</feature>
<evidence type="ECO:0000256" key="6">
    <source>
        <dbReference type="ARBA" id="ARBA00022692"/>
    </source>
</evidence>